<reference evidence="1" key="1">
    <citation type="submission" date="2014-09" db="EMBL/GenBank/DDBJ databases">
        <authorList>
            <person name="Magalhaes I.L.F."/>
            <person name="Oliveira U."/>
            <person name="Santos F.R."/>
            <person name="Vidigal T.H.D.A."/>
            <person name="Brescovit A.D."/>
            <person name="Santos A.J."/>
        </authorList>
    </citation>
    <scope>NUCLEOTIDE SEQUENCE</scope>
    <source>
        <tissue evidence="1">Shoot tissue taken approximately 20 cm above the soil surface</tissue>
    </source>
</reference>
<organism evidence="1">
    <name type="scientific">Arundo donax</name>
    <name type="common">Giant reed</name>
    <name type="synonym">Donax arundinaceus</name>
    <dbReference type="NCBI Taxonomy" id="35708"/>
    <lineage>
        <taxon>Eukaryota</taxon>
        <taxon>Viridiplantae</taxon>
        <taxon>Streptophyta</taxon>
        <taxon>Embryophyta</taxon>
        <taxon>Tracheophyta</taxon>
        <taxon>Spermatophyta</taxon>
        <taxon>Magnoliopsida</taxon>
        <taxon>Liliopsida</taxon>
        <taxon>Poales</taxon>
        <taxon>Poaceae</taxon>
        <taxon>PACMAD clade</taxon>
        <taxon>Arundinoideae</taxon>
        <taxon>Arundineae</taxon>
        <taxon>Arundo</taxon>
    </lineage>
</organism>
<sequence length="70" mass="7767">MLCVTSINLFKSYYILTCLILSTGVLNREALPTYDDTCGLSSDSSSPFFYRALLPSGLTFSERNNPSLFT</sequence>
<reference evidence="1" key="2">
    <citation type="journal article" date="2015" name="Data Brief">
        <title>Shoot transcriptome of the giant reed, Arundo donax.</title>
        <authorList>
            <person name="Barrero R.A."/>
            <person name="Guerrero F.D."/>
            <person name="Moolhuijzen P."/>
            <person name="Goolsby J.A."/>
            <person name="Tidwell J."/>
            <person name="Bellgard S.E."/>
            <person name="Bellgard M.I."/>
        </authorList>
    </citation>
    <scope>NUCLEOTIDE SEQUENCE</scope>
    <source>
        <tissue evidence="1">Shoot tissue taken approximately 20 cm above the soil surface</tissue>
    </source>
</reference>
<proteinExistence type="predicted"/>
<dbReference type="EMBL" id="GBRH01244529">
    <property type="protein sequence ID" value="JAD53366.1"/>
    <property type="molecule type" value="Transcribed_RNA"/>
</dbReference>
<name>A0A0A9AQE6_ARUDO</name>
<protein>
    <submittedName>
        <fullName evidence="1">Uncharacterized protein</fullName>
    </submittedName>
</protein>
<accession>A0A0A9AQE6</accession>
<evidence type="ECO:0000313" key="1">
    <source>
        <dbReference type="EMBL" id="JAD53366.1"/>
    </source>
</evidence>
<dbReference type="AlphaFoldDB" id="A0A0A9AQE6"/>